<dbReference type="InterPro" id="IPR058560">
    <property type="entry name" value="DNA_primase_C"/>
</dbReference>
<dbReference type="EMBL" id="JANBVN010000179">
    <property type="protein sequence ID" value="KAJ9134580.1"/>
    <property type="molecule type" value="Genomic_DNA"/>
</dbReference>
<dbReference type="PANTHER" id="PTHR10537">
    <property type="entry name" value="DNA PRIMASE LARGE SUBUNIT"/>
    <property type="match status" value="1"/>
</dbReference>
<name>A0AA38R5Q5_9PEZI</name>
<keyword evidence="4 9" id="KW-0235">DNA replication</keyword>
<comment type="function">
    <text evidence="9">DNA primase is the polymerase that synthesizes small RNA primers for the Okazaki fragments made during discontinuous DNA replication.</text>
</comment>
<dbReference type="Gene3D" id="1.20.930.80">
    <property type="match status" value="1"/>
</dbReference>
<dbReference type="GO" id="GO:0006270">
    <property type="term" value="P:DNA replication initiation"/>
    <property type="evidence" value="ECO:0007669"/>
    <property type="project" value="TreeGrafter"/>
</dbReference>
<dbReference type="PANTHER" id="PTHR10537:SF3">
    <property type="entry name" value="DNA PRIMASE LARGE SUBUNIT"/>
    <property type="match status" value="1"/>
</dbReference>
<keyword evidence="3 9" id="KW-0639">Primosome</keyword>
<comment type="caution">
    <text evidence="12">The sequence shown here is derived from an EMBL/GenBank/DDBJ whole genome shotgun (WGS) entry which is preliminary data.</text>
</comment>
<feature type="domain" description="DNA primase large subunit C-terminal" evidence="11">
    <location>
        <begin position="307"/>
        <end position="489"/>
    </location>
</feature>
<dbReference type="Pfam" id="PF04104">
    <property type="entry name" value="DNA_primase_lrg"/>
    <property type="match status" value="1"/>
</dbReference>
<evidence type="ECO:0000256" key="6">
    <source>
        <dbReference type="ARBA" id="ARBA00023004"/>
    </source>
</evidence>
<keyword evidence="6 9" id="KW-0408">Iron</keyword>
<feature type="binding site" evidence="10">
    <location>
        <position position="412"/>
    </location>
    <ligand>
        <name>[4Fe-4S] cluster</name>
        <dbReference type="ChEBI" id="CHEBI:49883"/>
    </ligand>
</feature>
<dbReference type="CDD" id="cd07322">
    <property type="entry name" value="PriL_PriS_Eukaryotic"/>
    <property type="match status" value="1"/>
</dbReference>
<evidence type="ECO:0000256" key="1">
    <source>
        <dbReference type="ARBA" id="ARBA00010564"/>
    </source>
</evidence>
<protein>
    <recommendedName>
        <fullName evidence="9">DNA primase large subunit</fullName>
    </recommendedName>
</protein>
<dbReference type="FunFam" id="1.20.930.80:FF:000003">
    <property type="entry name" value="DNA primase large subunit"/>
    <property type="match status" value="1"/>
</dbReference>
<comment type="cofactor">
    <cofactor evidence="9">
        <name>[4Fe-4S] cluster</name>
        <dbReference type="ChEBI" id="CHEBI:49883"/>
    </cofactor>
    <text evidence="9">Binds 1 [4Fe-4S] cluster.</text>
</comment>
<evidence type="ECO:0000256" key="9">
    <source>
        <dbReference type="PIRNR" id="PIRNR009449"/>
    </source>
</evidence>
<evidence type="ECO:0000256" key="4">
    <source>
        <dbReference type="ARBA" id="ARBA00022705"/>
    </source>
</evidence>
<evidence type="ECO:0000256" key="2">
    <source>
        <dbReference type="ARBA" id="ARBA00022485"/>
    </source>
</evidence>
<keyword evidence="13" id="KW-1185">Reference proteome</keyword>
<evidence type="ECO:0000256" key="5">
    <source>
        <dbReference type="ARBA" id="ARBA00022723"/>
    </source>
</evidence>
<organism evidence="12 13">
    <name type="scientific">Coniochaeta hoffmannii</name>
    <dbReference type="NCBI Taxonomy" id="91930"/>
    <lineage>
        <taxon>Eukaryota</taxon>
        <taxon>Fungi</taxon>
        <taxon>Dikarya</taxon>
        <taxon>Ascomycota</taxon>
        <taxon>Pezizomycotina</taxon>
        <taxon>Sordariomycetes</taxon>
        <taxon>Sordariomycetidae</taxon>
        <taxon>Coniochaetales</taxon>
        <taxon>Coniochaetaceae</taxon>
        <taxon>Coniochaeta</taxon>
    </lineage>
</organism>
<evidence type="ECO:0000313" key="13">
    <source>
        <dbReference type="Proteomes" id="UP001174691"/>
    </source>
</evidence>
<feature type="binding site" evidence="10">
    <location>
        <position position="395"/>
    </location>
    <ligand>
        <name>[4Fe-4S] cluster</name>
        <dbReference type="ChEBI" id="CHEBI:49883"/>
    </ligand>
</feature>
<evidence type="ECO:0000256" key="3">
    <source>
        <dbReference type="ARBA" id="ARBA00022515"/>
    </source>
</evidence>
<evidence type="ECO:0000259" key="11">
    <source>
        <dbReference type="Pfam" id="PF04104"/>
    </source>
</evidence>
<dbReference type="GO" id="GO:0003677">
    <property type="term" value="F:DNA binding"/>
    <property type="evidence" value="ECO:0007669"/>
    <property type="project" value="UniProtKB-UniRule"/>
</dbReference>
<keyword evidence="8 9" id="KW-0238">DNA-binding</keyword>
<evidence type="ECO:0000256" key="7">
    <source>
        <dbReference type="ARBA" id="ARBA00023014"/>
    </source>
</evidence>
<dbReference type="InterPro" id="IPR016558">
    <property type="entry name" value="DNA_primase_lsu_euk"/>
</dbReference>
<reference evidence="12" key="1">
    <citation type="submission" date="2022-07" db="EMBL/GenBank/DDBJ databases">
        <title>Fungi with potential for degradation of polypropylene.</title>
        <authorList>
            <person name="Gostincar C."/>
        </authorList>
    </citation>
    <scope>NUCLEOTIDE SEQUENCE</scope>
    <source>
        <strain evidence="12">EXF-13287</strain>
    </source>
</reference>
<proteinExistence type="inferred from homology"/>
<keyword evidence="5 9" id="KW-0479">Metal-binding</keyword>
<evidence type="ECO:0000313" key="12">
    <source>
        <dbReference type="EMBL" id="KAJ9134580.1"/>
    </source>
</evidence>
<keyword evidence="7 9" id="KW-0411">Iron-sulfur</keyword>
<dbReference type="GO" id="GO:0005658">
    <property type="term" value="C:alpha DNA polymerase:primase complex"/>
    <property type="evidence" value="ECO:0007669"/>
    <property type="project" value="TreeGrafter"/>
</dbReference>
<dbReference type="AlphaFoldDB" id="A0AA38R5Q5"/>
<dbReference type="GO" id="GO:0046872">
    <property type="term" value="F:metal ion binding"/>
    <property type="evidence" value="ECO:0007669"/>
    <property type="project" value="UniProtKB-UniRule"/>
</dbReference>
<dbReference type="PIRSF" id="PIRSF009449">
    <property type="entry name" value="DNA_primase_large_subunit"/>
    <property type="match status" value="1"/>
</dbReference>
<dbReference type="GO" id="GO:0051539">
    <property type="term" value="F:4 iron, 4 sulfur cluster binding"/>
    <property type="evidence" value="ECO:0007669"/>
    <property type="project" value="UniProtKB-UniRule"/>
</dbReference>
<feature type="binding site" evidence="10">
    <location>
        <position position="453"/>
    </location>
    <ligand>
        <name>[4Fe-4S] cluster</name>
        <dbReference type="ChEBI" id="CHEBI:49883"/>
    </ligand>
</feature>
<sequence>MNRQTFTRHDPKRRAVIDHRKKQFAEPTFQENTYPFRLNFYSVPPTADITLEQFEQWAIDRLRVLAELEACAFRNRSPDETAAHMKPILEKYLPLSANSSARGGQTEQSARLQEQRQKDHYSHFILRLAFASTEDLRRRFARVETALFRMRLASDDITERAAFVQSLNLDWEQVSDKEKKALREELAATSGAGYGARIQPEEETWCKVDWERVPDLVERRAVFLRAGKAYVPGREQQSMVVAEFHKALEKALEMTARALPRLDEDDRLTPILNHLSKNFITPDAGYSSSTATPGAEISARNIDNLSVHFPACMSNLHRSLRRDAHLKHFGRLQYTLFLKGIGLSLDEALAFWRAAFSKITDDTFNKEYRYNVRHSYGDVGGDSNRRGGGYSPFSCQKILTEHPPGPGEAHGCPYRHFNMENLTALLQGMGVTDRAVLQGVKDDKENQKFHMACNRVFEHVHKAEIKKAKDEGIMTANQLETIVHPNEYFKRSFILKHLDKKQAEDVKMEG</sequence>
<gene>
    <name evidence="12" type="ORF">NKR19_g8585</name>
</gene>
<accession>A0AA38R5Q5</accession>
<comment type="similarity">
    <text evidence="1 9">Belongs to the eukaryotic-type primase large subunit family.</text>
</comment>
<evidence type="ECO:0000256" key="8">
    <source>
        <dbReference type="ARBA" id="ARBA00023125"/>
    </source>
</evidence>
<evidence type="ECO:0000256" key="10">
    <source>
        <dbReference type="PIRSR" id="PIRSR009449-1"/>
    </source>
</evidence>
<keyword evidence="2 9" id="KW-0004">4Fe-4S</keyword>
<dbReference type="InterPro" id="IPR007238">
    <property type="entry name" value="DNA_primase_lsu_euk/arc"/>
</dbReference>
<dbReference type="Pfam" id="PF26466">
    <property type="entry name" value="DNA_primase_lrg_N"/>
    <property type="match status" value="1"/>
</dbReference>
<dbReference type="GO" id="GO:0006269">
    <property type="term" value="P:DNA replication, synthesis of primer"/>
    <property type="evidence" value="ECO:0007669"/>
    <property type="project" value="UniProtKB-KW"/>
</dbReference>
<feature type="binding site" evidence="10">
    <location>
        <position position="312"/>
    </location>
    <ligand>
        <name>[4Fe-4S] cluster</name>
        <dbReference type="ChEBI" id="CHEBI:49883"/>
    </ligand>
</feature>
<dbReference type="Proteomes" id="UP001174691">
    <property type="component" value="Unassembled WGS sequence"/>
</dbReference>